<keyword evidence="3" id="KW-1003">Cell membrane</keyword>
<comment type="subcellular location">
    <subcellularLocation>
        <location evidence="1">Cell membrane</location>
        <topology evidence="1">Multi-pass membrane protein</topology>
    </subcellularLocation>
</comment>
<dbReference type="RefSeq" id="WP_322877714.1">
    <property type="nucleotide sequence ID" value="NZ_JAVMIP010000004.1"/>
</dbReference>
<dbReference type="PANTHER" id="PTHR33281:SF19">
    <property type="entry name" value="VOLTAGE-DEPENDENT ANION CHANNEL-FORMING PROTEIN YNEE"/>
    <property type="match status" value="1"/>
</dbReference>
<dbReference type="AlphaFoldDB" id="A0AAE4FRN3"/>
<feature type="transmembrane region" description="Helical" evidence="9">
    <location>
        <begin position="31"/>
        <end position="54"/>
    </location>
</feature>
<comment type="caution">
    <text evidence="10">The sequence shown here is derived from an EMBL/GenBank/DDBJ whole genome shotgun (WGS) entry which is preliminary data.</text>
</comment>
<protein>
    <submittedName>
        <fullName evidence="10">Bestrophin family ion channel</fullName>
    </submittedName>
</protein>
<evidence type="ECO:0000256" key="3">
    <source>
        <dbReference type="ARBA" id="ARBA00022475"/>
    </source>
</evidence>
<feature type="transmembrane region" description="Helical" evidence="9">
    <location>
        <begin position="60"/>
        <end position="80"/>
    </location>
</feature>
<keyword evidence="5 9" id="KW-1133">Transmembrane helix</keyword>
<evidence type="ECO:0000256" key="2">
    <source>
        <dbReference type="ARBA" id="ARBA00022448"/>
    </source>
</evidence>
<evidence type="ECO:0000256" key="7">
    <source>
        <dbReference type="ARBA" id="ARBA00023136"/>
    </source>
</evidence>
<evidence type="ECO:0000256" key="5">
    <source>
        <dbReference type="ARBA" id="ARBA00022989"/>
    </source>
</evidence>
<evidence type="ECO:0000256" key="1">
    <source>
        <dbReference type="ARBA" id="ARBA00004651"/>
    </source>
</evidence>
<name>A0AAE4FRN3_9CYAN</name>
<evidence type="ECO:0000256" key="4">
    <source>
        <dbReference type="ARBA" id="ARBA00022692"/>
    </source>
</evidence>
<keyword evidence="11" id="KW-1185">Reference proteome</keyword>
<keyword evidence="2" id="KW-0813">Transport</keyword>
<dbReference type="PANTHER" id="PTHR33281">
    <property type="entry name" value="UPF0187 PROTEIN YNEE"/>
    <property type="match status" value="1"/>
</dbReference>
<gene>
    <name evidence="10" type="ORF">RIF25_06410</name>
</gene>
<keyword evidence="7 9" id="KW-0472">Membrane</keyword>
<evidence type="ECO:0000256" key="9">
    <source>
        <dbReference type="SAM" id="Phobius"/>
    </source>
</evidence>
<sequence length="326" mass="36677">MSSARYWESKLRQVLYPRPGRLRLALQYRGSVIPAIMPPVLLCTAAGIVISLLHTYVYPLSLPILGTVIPTIVLGLLLVFRTNTAYERFWEGRKLWGLMVNTSRNLTRLIWVAIPCETEADRQAKVGALHLILAFAIATKQHLRQEPLQEIAPFLTPDQLQALATVQNPPLRIAFWLEDYLHRQYRQGKIPIYQLTVLSDYVGNLVDVVGGSERIIKTPIPLAYAIHLKQLLLLYCLLLPFQLVGQLGIFTGLVVGLIAFTLFGVEEIGLEIENPFGRDCNDLPLDAICQTMQQNIQDLIDAPLMPFIAPPDSELRSGYPLTKMDQ</sequence>
<dbReference type="GO" id="GO:0005254">
    <property type="term" value="F:chloride channel activity"/>
    <property type="evidence" value="ECO:0007669"/>
    <property type="project" value="InterPro"/>
</dbReference>
<comment type="similarity">
    <text evidence="8">Belongs to the anion channel-forming bestrophin (TC 1.A.46) family.</text>
</comment>
<keyword evidence="6" id="KW-0406">Ion transport</keyword>
<evidence type="ECO:0000313" key="10">
    <source>
        <dbReference type="EMBL" id="MDS3860439.1"/>
    </source>
</evidence>
<evidence type="ECO:0000256" key="6">
    <source>
        <dbReference type="ARBA" id="ARBA00023065"/>
    </source>
</evidence>
<dbReference type="GO" id="GO:0005886">
    <property type="term" value="C:plasma membrane"/>
    <property type="evidence" value="ECO:0007669"/>
    <property type="project" value="UniProtKB-SubCell"/>
</dbReference>
<accession>A0AAE4FRN3</accession>
<evidence type="ECO:0000313" key="11">
    <source>
        <dbReference type="Proteomes" id="UP001268256"/>
    </source>
</evidence>
<dbReference type="InterPro" id="IPR044669">
    <property type="entry name" value="YneE/VCCN1/2-like"/>
</dbReference>
<dbReference type="Proteomes" id="UP001268256">
    <property type="component" value="Unassembled WGS sequence"/>
</dbReference>
<organism evidence="10 11">
    <name type="scientific">Pseudocalidococcus azoricus BACA0444</name>
    <dbReference type="NCBI Taxonomy" id="2918990"/>
    <lineage>
        <taxon>Bacteria</taxon>
        <taxon>Bacillati</taxon>
        <taxon>Cyanobacteriota</taxon>
        <taxon>Cyanophyceae</taxon>
        <taxon>Acaryochloridales</taxon>
        <taxon>Thermosynechococcaceae</taxon>
        <taxon>Pseudocalidococcus</taxon>
        <taxon>Pseudocalidococcus azoricus</taxon>
    </lineage>
</organism>
<proteinExistence type="inferred from homology"/>
<dbReference type="Pfam" id="PF25539">
    <property type="entry name" value="Bestrophin_2"/>
    <property type="match status" value="1"/>
</dbReference>
<reference evidence="11" key="1">
    <citation type="submission" date="2023-07" db="EMBL/GenBank/DDBJ databases">
        <authorList>
            <person name="Luz R."/>
            <person name="Cordeiro R."/>
            <person name="Fonseca A."/>
            <person name="Goncalves V."/>
        </authorList>
    </citation>
    <scope>NUCLEOTIDE SEQUENCE [LARGE SCALE GENOMIC DNA]</scope>
    <source>
        <strain evidence="11">BACA0444</strain>
    </source>
</reference>
<evidence type="ECO:0000256" key="8">
    <source>
        <dbReference type="ARBA" id="ARBA00034708"/>
    </source>
</evidence>
<dbReference type="EMBL" id="JAVMIP010000004">
    <property type="protein sequence ID" value="MDS3860439.1"/>
    <property type="molecule type" value="Genomic_DNA"/>
</dbReference>
<keyword evidence="4 9" id="KW-0812">Transmembrane</keyword>